<dbReference type="SUPFAM" id="SSF55874">
    <property type="entry name" value="ATPase domain of HSP90 chaperone/DNA topoisomerase II/histidine kinase"/>
    <property type="match status" value="1"/>
</dbReference>
<dbReference type="Gene3D" id="3.30.450.20">
    <property type="entry name" value="PAS domain"/>
    <property type="match status" value="1"/>
</dbReference>
<dbReference type="GO" id="GO:0016036">
    <property type="term" value="P:cellular response to phosphate starvation"/>
    <property type="evidence" value="ECO:0007669"/>
    <property type="project" value="TreeGrafter"/>
</dbReference>
<dbReference type="CDD" id="cd00082">
    <property type="entry name" value="HisKA"/>
    <property type="match status" value="1"/>
</dbReference>
<sequence length="439" mass="47197">MADTDTSNSDERFAALVADRLAAARIPLGATALVLAVGAALGLASLDFAAIAFVVVLFATGFLPRRAIVPGARRAALASGAVWPGTSIKAVVAALQDPAIVLDRTGVVRFLNERASSAFPLTRVGNLLALTFRSPDLVQAITDVLEGRRSSVQYNEGGQGGRTFSVVFSPIHEPSGGDAFALVVFDDITDRLAVARMRSDFVANASHELRTPLASLTGFIETLLGPARNDPAVAERFLRIMLEQANRMRRLLDDLLSLSRLEMRVHRRPTESVDVVTALRHVVDALAPVAERYGVEVTLDLPDRPVAVRGEPDELVQVFQNLVENAIKYGASGKKVAIKAERICADGGRDQVRVRVRDHGPGIAAEHIPRLTERFYRVDVGASRELQGTGLGLAIVKHILTRHRGTLAIESELGRGSEFTVLLPAVVAEVENANKPNSL</sequence>
<dbReference type="FunFam" id="1.10.287.130:FF:000001">
    <property type="entry name" value="Two-component sensor histidine kinase"/>
    <property type="match status" value="1"/>
</dbReference>
<comment type="caution">
    <text evidence="10">The sequence shown here is derived from an EMBL/GenBank/DDBJ whole genome shotgun (WGS) entry which is preliminary data.</text>
</comment>
<dbReference type="InterPro" id="IPR003661">
    <property type="entry name" value="HisK_dim/P_dom"/>
</dbReference>
<evidence type="ECO:0000256" key="2">
    <source>
        <dbReference type="ARBA" id="ARBA00012438"/>
    </source>
</evidence>
<feature type="domain" description="Histidine kinase" evidence="9">
    <location>
        <begin position="204"/>
        <end position="427"/>
    </location>
</feature>
<evidence type="ECO:0000313" key="11">
    <source>
        <dbReference type="Proteomes" id="UP000773614"/>
    </source>
</evidence>
<gene>
    <name evidence="10" type="ORF">E4O86_16150</name>
</gene>
<dbReference type="Gene3D" id="3.30.565.10">
    <property type="entry name" value="Histidine kinase-like ATPase, C-terminal domain"/>
    <property type="match status" value="1"/>
</dbReference>
<keyword evidence="11" id="KW-1185">Reference proteome</keyword>
<dbReference type="InterPro" id="IPR036890">
    <property type="entry name" value="HATPase_C_sf"/>
</dbReference>
<dbReference type="CDD" id="cd00075">
    <property type="entry name" value="HATPase"/>
    <property type="match status" value="1"/>
</dbReference>
<dbReference type="OrthoDB" id="9813151at2"/>
<evidence type="ECO:0000256" key="6">
    <source>
        <dbReference type="ARBA" id="ARBA00023012"/>
    </source>
</evidence>
<dbReference type="PANTHER" id="PTHR45453:SF1">
    <property type="entry name" value="PHOSPHATE REGULON SENSOR PROTEIN PHOR"/>
    <property type="match status" value="1"/>
</dbReference>
<keyword evidence="8" id="KW-0812">Transmembrane</keyword>
<keyword evidence="4" id="KW-0808">Transferase</keyword>
<dbReference type="AlphaFoldDB" id="A0A964T7I3"/>
<dbReference type="GO" id="GO:0004721">
    <property type="term" value="F:phosphoprotein phosphatase activity"/>
    <property type="evidence" value="ECO:0007669"/>
    <property type="project" value="TreeGrafter"/>
</dbReference>
<dbReference type="Pfam" id="PF00512">
    <property type="entry name" value="HisKA"/>
    <property type="match status" value="1"/>
</dbReference>
<proteinExistence type="predicted"/>
<keyword evidence="7 8" id="KW-0472">Membrane</keyword>
<dbReference type="EC" id="2.7.13.3" evidence="2"/>
<evidence type="ECO:0000256" key="3">
    <source>
        <dbReference type="ARBA" id="ARBA00022553"/>
    </source>
</evidence>
<dbReference type="SMART" id="SM00387">
    <property type="entry name" value="HATPase_c"/>
    <property type="match status" value="1"/>
</dbReference>
<evidence type="ECO:0000259" key="9">
    <source>
        <dbReference type="PROSITE" id="PS50109"/>
    </source>
</evidence>
<dbReference type="InterPro" id="IPR005467">
    <property type="entry name" value="His_kinase_dom"/>
</dbReference>
<dbReference type="GO" id="GO:0005886">
    <property type="term" value="C:plasma membrane"/>
    <property type="evidence" value="ECO:0007669"/>
    <property type="project" value="TreeGrafter"/>
</dbReference>
<evidence type="ECO:0000313" key="10">
    <source>
        <dbReference type="EMBL" id="MYZ49244.1"/>
    </source>
</evidence>
<dbReference type="InterPro" id="IPR004358">
    <property type="entry name" value="Sig_transdc_His_kin-like_C"/>
</dbReference>
<keyword evidence="6" id="KW-0902">Two-component regulatory system</keyword>
<dbReference type="EMBL" id="SPKJ01000065">
    <property type="protein sequence ID" value="MYZ49244.1"/>
    <property type="molecule type" value="Genomic_DNA"/>
</dbReference>
<dbReference type="SMART" id="SM00388">
    <property type="entry name" value="HisKA"/>
    <property type="match status" value="1"/>
</dbReference>
<dbReference type="FunFam" id="3.30.565.10:FF:000006">
    <property type="entry name" value="Sensor histidine kinase WalK"/>
    <property type="match status" value="1"/>
</dbReference>
<dbReference type="PRINTS" id="PR00344">
    <property type="entry name" value="BCTRLSENSOR"/>
</dbReference>
<dbReference type="PANTHER" id="PTHR45453">
    <property type="entry name" value="PHOSPHATE REGULON SENSOR PROTEIN PHOR"/>
    <property type="match status" value="1"/>
</dbReference>
<dbReference type="InterPro" id="IPR050351">
    <property type="entry name" value="BphY/WalK/GraS-like"/>
</dbReference>
<dbReference type="RefSeq" id="WP_161141585.1">
    <property type="nucleotide sequence ID" value="NZ_SPKJ01000065.1"/>
</dbReference>
<evidence type="ECO:0000256" key="4">
    <source>
        <dbReference type="ARBA" id="ARBA00022679"/>
    </source>
</evidence>
<feature type="transmembrane region" description="Helical" evidence="8">
    <location>
        <begin position="21"/>
        <end position="42"/>
    </location>
</feature>
<dbReference type="Pfam" id="PF08448">
    <property type="entry name" value="PAS_4"/>
    <property type="match status" value="1"/>
</dbReference>
<dbReference type="PROSITE" id="PS50109">
    <property type="entry name" value="HIS_KIN"/>
    <property type="match status" value="1"/>
</dbReference>
<dbReference type="InterPro" id="IPR003594">
    <property type="entry name" value="HATPase_dom"/>
</dbReference>
<accession>A0A964T7I3</accession>
<evidence type="ECO:0000256" key="5">
    <source>
        <dbReference type="ARBA" id="ARBA00022777"/>
    </source>
</evidence>
<evidence type="ECO:0000256" key="8">
    <source>
        <dbReference type="SAM" id="Phobius"/>
    </source>
</evidence>
<keyword evidence="5" id="KW-0418">Kinase</keyword>
<comment type="catalytic activity">
    <reaction evidence="1">
        <text>ATP + protein L-histidine = ADP + protein N-phospho-L-histidine.</text>
        <dbReference type="EC" id="2.7.13.3"/>
    </reaction>
</comment>
<evidence type="ECO:0000256" key="1">
    <source>
        <dbReference type="ARBA" id="ARBA00000085"/>
    </source>
</evidence>
<dbReference type="Proteomes" id="UP000773614">
    <property type="component" value="Unassembled WGS sequence"/>
</dbReference>
<keyword evidence="8" id="KW-1133">Transmembrane helix</keyword>
<feature type="transmembrane region" description="Helical" evidence="8">
    <location>
        <begin position="48"/>
        <end position="64"/>
    </location>
</feature>
<organism evidence="10 11">
    <name type="scientific">Propylenella binzhouense</name>
    <dbReference type="NCBI Taxonomy" id="2555902"/>
    <lineage>
        <taxon>Bacteria</taxon>
        <taxon>Pseudomonadati</taxon>
        <taxon>Pseudomonadota</taxon>
        <taxon>Alphaproteobacteria</taxon>
        <taxon>Hyphomicrobiales</taxon>
        <taxon>Propylenellaceae</taxon>
        <taxon>Propylenella</taxon>
    </lineage>
</organism>
<reference evidence="10" key="1">
    <citation type="submission" date="2019-03" db="EMBL/GenBank/DDBJ databases">
        <title>Afifella sp. nov., isolated from activated sludge.</title>
        <authorList>
            <person name="Li Q."/>
            <person name="Liu Y."/>
        </authorList>
    </citation>
    <scope>NUCLEOTIDE SEQUENCE</scope>
    <source>
        <strain evidence="10">L72</strain>
    </source>
</reference>
<dbReference type="Pfam" id="PF02518">
    <property type="entry name" value="HATPase_c"/>
    <property type="match status" value="1"/>
</dbReference>
<protein>
    <recommendedName>
        <fullName evidence="2">histidine kinase</fullName>
        <ecNumber evidence="2">2.7.13.3</ecNumber>
    </recommendedName>
</protein>
<dbReference type="InterPro" id="IPR036097">
    <property type="entry name" value="HisK_dim/P_sf"/>
</dbReference>
<evidence type="ECO:0000256" key="7">
    <source>
        <dbReference type="ARBA" id="ARBA00023136"/>
    </source>
</evidence>
<dbReference type="InterPro" id="IPR013656">
    <property type="entry name" value="PAS_4"/>
</dbReference>
<dbReference type="SUPFAM" id="SSF47384">
    <property type="entry name" value="Homodimeric domain of signal transducing histidine kinase"/>
    <property type="match status" value="1"/>
</dbReference>
<name>A0A964T7I3_9HYPH</name>
<dbReference type="GO" id="GO:0000155">
    <property type="term" value="F:phosphorelay sensor kinase activity"/>
    <property type="evidence" value="ECO:0007669"/>
    <property type="project" value="InterPro"/>
</dbReference>
<dbReference type="Gene3D" id="1.10.287.130">
    <property type="match status" value="1"/>
</dbReference>
<keyword evidence="3" id="KW-0597">Phosphoprotein</keyword>